<dbReference type="InterPro" id="IPR052533">
    <property type="entry name" value="WalJ/YycJ-like"/>
</dbReference>
<reference evidence="2" key="1">
    <citation type="submission" date="2022-02" db="EMBL/GenBank/DDBJ databases">
        <authorList>
            <person name="Leng L."/>
        </authorList>
    </citation>
    <scope>NUCLEOTIDE SEQUENCE</scope>
    <source>
        <strain evidence="2">JI</strain>
    </source>
</reference>
<comment type="caution">
    <text evidence="2">The sequence shown here is derived from an EMBL/GenBank/DDBJ whole genome shotgun (WGS) entry which is preliminary data.</text>
</comment>
<dbReference type="InterPro" id="IPR036866">
    <property type="entry name" value="RibonucZ/Hydroxyglut_hydro"/>
</dbReference>
<feature type="domain" description="Metallo-beta-lactamase" evidence="1">
    <location>
        <begin position="11"/>
        <end position="191"/>
    </location>
</feature>
<sequence length="262" mass="28842">MRFCSLSSCSYANSVLVQDSNTCILIDCGLRKRDIRPFLQEAGLSPGDLDAVLVTHCHTDHIYGLKFLCQEKNLPVYSTPGILNELHKLCHFKTIPELTAFGGNAVEKIGSLSVTHFRLSQDVETIGFVIGGGDGERMGFITDTGYVPESCLEAFQSLDYLYIESNHDVNMYKKSTKPWHVIRRNLGPTGHLSNAQCGLALQAMDLKNCKLVVLGHLSENDNEPSIAVNNARRHLAANIPLFSAPARVPGTWSDRPPALPHL</sequence>
<evidence type="ECO:0000313" key="3">
    <source>
        <dbReference type="Proteomes" id="UP001154312"/>
    </source>
</evidence>
<evidence type="ECO:0000259" key="1">
    <source>
        <dbReference type="SMART" id="SM00849"/>
    </source>
</evidence>
<dbReference type="RefSeq" id="WP_277442308.1">
    <property type="nucleotide sequence ID" value="NZ_JAKOAV010000002.1"/>
</dbReference>
<dbReference type="Gene3D" id="3.60.15.10">
    <property type="entry name" value="Ribonuclease Z/Hydroxyacylglutathione hydrolase-like"/>
    <property type="match status" value="1"/>
</dbReference>
<dbReference type="EMBL" id="JAKOAV010000002">
    <property type="protein sequence ID" value="MDF9407132.1"/>
    <property type="molecule type" value="Genomic_DNA"/>
</dbReference>
<name>A0A9X4GXV0_9FIRM</name>
<keyword evidence="3" id="KW-1185">Reference proteome</keyword>
<accession>A0A9X4GXV0</accession>
<protein>
    <submittedName>
        <fullName evidence="2">MBL fold metallo-hydrolase</fullName>
    </submittedName>
</protein>
<dbReference type="InterPro" id="IPR001279">
    <property type="entry name" value="Metallo-B-lactamas"/>
</dbReference>
<dbReference type="Proteomes" id="UP001154312">
    <property type="component" value="Unassembled WGS sequence"/>
</dbReference>
<evidence type="ECO:0000313" key="2">
    <source>
        <dbReference type="EMBL" id="MDF9407132.1"/>
    </source>
</evidence>
<organism evidence="2 3">
    <name type="scientific">Pelotomaculum isophthalicicum JI</name>
    <dbReference type="NCBI Taxonomy" id="947010"/>
    <lineage>
        <taxon>Bacteria</taxon>
        <taxon>Bacillati</taxon>
        <taxon>Bacillota</taxon>
        <taxon>Clostridia</taxon>
        <taxon>Eubacteriales</taxon>
        <taxon>Desulfotomaculaceae</taxon>
        <taxon>Pelotomaculum</taxon>
    </lineage>
</organism>
<dbReference type="PANTHER" id="PTHR47619:SF1">
    <property type="entry name" value="EXODEOXYRIBONUCLEASE WALJ"/>
    <property type="match status" value="1"/>
</dbReference>
<proteinExistence type="predicted"/>
<dbReference type="Pfam" id="PF12706">
    <property type="entry name" value="Lactamase_B_2"/>
    <property type="match status" value="1"/>
</dbReference>
<dbReference type="AlphaFoldDB" id="A0A9X4GXV0"/>
<gene>
    <name evidence="2" type="ORF">L7E55_01965</name>
</gene>
<dbReference type="PANTHER" id="PTHR47619">
    <property type="entry name" value="METALLO-HYDROLASE YYCJ-RELATED"/>
    <property type="match status" value="1"/>
</dbReference>
<dbReference type="SMART" id="SM00849">
    <property type="entry name" value="Lactamase_B"/>
    <property type="match status" value="1"/>
</dbReference>
<dbReference type="SUPFAM" id="SSF56281">
    <property type="entry name" value="Metallo-hydrolase/oxidoreductase"/>
    <property type="match status" value="1"/>
</dbReference>